<dbReference type="Gene3D" id="1.20.120.180">
    <property type="entry name" value="Proteasome activator pa28, C-terminal domain"/>
    <property type="match status" value="2"/>
</dbReference>
<dbReference type="PANTHER" id="PTHR10660">
    <property type="entry name" value="PROTEASOME REGULATOR PA28"/>
    <property type="match status" value="1"/>
</dbReference>
<reference evidence="4 5" key="1">
    <citation type="submission" date="2020-04" db="EMBL/GenBank/DDBJ databases">
        <title>Perkinsus chesapeaki whole genome sequence.</title>
        <authorList>
            <person name="Bogema D.R."/>
        </authorList>
    </citation>
    <scope>NUCLEOTIDE SEQUENCE [LARGE SCALE GENOMIC DNA]</scope>
    <source>
        <strain evidence="4">ATCC PRA-425</strain>
    </source>
</reference>
<keyword evidence="2" id="KW-0647">Proteasome</keyword>
<comment type="similarity">
    <text evidence="1">Belongs to the PA28 family.</text>
</comment>
<dbReference type="GO" id="GO:0061133">
    <property type="term" value="F:endopeptidase activator activity"/>
    <property type="evidence" value="ECO:0007669"/>
    <property type="project" value="TreeGrafter"/>
</dbReference>
<dbReference type="PANTHER" id="PTHR10660:SF2">
    <property type="entry name" value="LD45860P"/>
    <property type="match status" value="1"/>
</dbReference>
<dbReference type="GO" id="GO:0061136">
    <property type="term" value="P:regulation of proteasomal protein catabolic process"/>
    <property type="evidence" value="ECO:0007669"/>
    <property type="project" value="TreeGrafter"/>
</dbReference>
<dbReference type="GO" id="GO:0008537">
    <property type="term" value="C:proteasome activator complex"/>
    <property type="evidence" value="ECO:0007669"/>
    <property type="project" value="InterPro"/>
</dbReference>
<dbReference type="InterPro" id="IPR036997">
    <property type="entry name" value="PA28_C_sf"/>
</dbReference>
<dbReference type="Proteomes" id="UP000591131">
    <property type="component" value="Unassembled WGS sequence"/>
</dbReference>
<dbReference type="InterPro" id="IPR009077">
    <property type="entry name" value="Proteasome_activ_PA28"/>
</dbReference>
<feature type="domain" description="Proteasome activator PA28 C-terminal" evidence="3">
    <location>
        <begin position="279"/>
        <end position="380"/>
    </location>
</feature>
<evidence type="ECO:0000256" key="2">
    <source>
        <dbReference type="ARBA" id="ARBA00022942"/>
    </source>
</evidence>
<dbReference type="SUPFAM" id="SSF47216">
    <property type="entry name" value="Proteasome activator"/>
    <property type="match status" value="2"/>
</dbReference>
<organism evidence="4 5">
    <name type="scientific">Perkinsus chesapeaki</name>
    <name type="common">Clam parasite</name>
    <name type="synonym">Perkinsus andrewsi</name>
    <dbReference type="NCBI Taxonomy" id="330153"/>
    <lineage>
        <taxon>Eukaryota</taxon>
        <taxon>Sar</taxon>
        <taxon>Alveolata</taxon>
        <taxon>Perkinsozoa</taxon>
        <taxon>Perkinsea</taxon>
        <taxon>Perkinsida</taxon>
        <taxon>Perkinsidae</taxon>
        <taxon>Perkinsus</taxon>
    </lineage>
</organism>
<protein>
    <recommendedName>
        <fullName evidence="3">Proteasome activator PA28 C-terminal domain-containing protein</fullName>
    </recommendedName>
</protein>
<feature type="domain" description="Proteasome activator PA28 C-terminal" evidence="3">
    <location>
        <begin position="80"/>
        <end position="163"/>
    </location>
</feature>
<evidence type="ECO:0000256" key="1">
    <source>
        <dbReference type="ARBA" id="ARBA00005883"/>
    </source>
</evidence>
<proteinExistence type="inferred from homology"/>
<dbReference type="GO" id="GO:0005737">
    <property type="term" value="C:cytoplasm"/>
    <property type="evidence" value="ECO:0007669"/>
    <property type="project" value="TreeGrafter"/>
</dbReference>
<dbReference type="InterPro" id="IPR003186">
    <property type="entry name" value="PA28_C"/>
</dbReference>
<evidence type="ECO:0000313" key="5">
    <source>
        <dbReference type="Proteomes" id="UP000591131"/>
    </source>
</evidence>
<dbReference type="EMBL" id="JAAPAO010000067">
    <property type="protein sequence ID" value="KAF4674249.1"/>
    <property type="molecule type" value="Genomic_DNA"/>
</dbReference>
<dbReference type="OrthoDB" id="416516at2759"/>
<name>A0A7J6MRL6_PERCH</name>
<evidence type="ECO:0000313" key="4">
    <source>
        <dbReference type="EMBL" id="KAF4674249.1"/>
    </source>
</evidence>
<gene>
    <name evidence="4" type="ORF">FOL47_009529</name>
</gene>
<accession>A0A7J6MRL6</accession>
<dbReference type="Pfam" id="PF02252">
    <property type="entry name" value="PA28_C"/>
    <property type="match status" value="2"/>
</dbReference>
<dbReference type="InterPro" id="IPR036252">
    <property type="entry name" value="Proteasome_activ_sf"/>
</dbReference>
<dbReference type="GO" id="GO:0005654">
    <property type="term" value="C:nucleoplasm"/>
    <property type="evidence" value="ECO:0007669"/>
    <property type="project" value="TreeGrafter"/>
</dbReference>
<evidence type="ECO:0000259" key="3">
    <source>
        <dbReference type="Pfam" id="PF02252"/>
    </source>
</evidence>
<sequence length="390" mass="44467">MSVEATSELTIEEAQAQLDVLLDVFDGDGERVMKELPLYVIKLEKDLKTVFNLQGDIQQVQEAFAAKECSLEGIRSGKAHPELLRINQYIAKAIEDGLERLGQMQRFVIMHTPIEEDGNNFGVAVQSRFYAKVSKYVKWCESLQEGCKAYHAIRADILRKMELDKKLEVRENYSGEAGDKVLLIMVDPVVTKKRRLSNGAVSTKEASTASAASAQEKLDELIKRFDSVGEDIMKELPSIILDLEDRVPKIFNRTEDIVELEEAFARKECSAEGIQSGKPNPVIVEVNKIVTKEFDQACERLSRLQRFVLMHIPREEDGNNFGVEVQAQFNGKLGEYLKWCDDTQDENKVYHQARAEIIRQMEFERAVEERETVCEKDDKVVAVPERLEEF</sequence>
<keyword evidence="5" id="KW-1185">Reference proteome</keyword>
<dbReference type="AlphaFoldDB" id="A0A7J6MRL6"/>
<comment type="caution">
    <text evidence="4">The sequence shown here is derived from an EMBL/GenBank/DDBJ whole genome shotgun (WGS) entry which is preliminary data.</text>
</comment>
<dbReference type="GO" id="GO:2000045">
    <property type="term" value="P:regulation of G1/S transition of mitotic cell cycle"/>
    <property type="evidence" value="ECO:0007669"/>
    <property type="project" value="TreeGrafter"/>
</dbReference>